<evidence type="ECO:0000313" key="9">
    <source>
        <dbReference type="Proteomes" id="UP000238308"/>
    </source>
</evidence>
<dbReference type="Pfam" id="PF00892">
    <property type="entry name" value="EamA"/>
    <property type="match status" value="2"/>
</dbReference>
<evidence type="ECO:0000256" key="1">
    <source>
        <dbReference type="ARBA" id="ARBA00004651"/>
    </source>
</evidence>
<feature type="domain" description="EamA" evidence="7">
    <location>
        <begin position="7"/>
        <end position="139"/>
    </location>
</feature>
<evidence type="ECO:0000256" key="5">
    <source>
        <dbReference type="ARBA" id="ARBA00023136"/>
    </source>
</evidence>
<reference evidence="8 9" key="1">
    <citation type="submission" date="2018-03" db="EMBL/GenBank/DDBJ databases">
        <title>Genomic Encyclopedia of Type Strains, Phase III (KMG-III): the genomes of soil and plant-associated and newly described type strains.</title>
        <authorList>
            <person name="Whitman W."/>
        </authorList>
    </citation>
    <scope>NUCLEOTIDE SEQUENCE [LARGE SCALE GENOMIC DNA]</scope>
    <source>
        <strain evidence="8 9">MWH-P2sevCIIIb</strain>
    </source>
</reference>
<sequence length="298" mass="32868">MLRPLNLLFLLVPPVFWAGNAVVGRMAAGTIPPLTLNFVRWFLALLLLLPFVWNNLKRDWPLLKKHWVLMAVTAFLSITTYNALQYLALTTSSAINITLITSAGPIFTLLIGRLFFGSQISRPATVGAIISIVGVVWVLVRGNLDNVAGIHFVPGDLFMLLAVALWALYAWVLRKRPQSISIYSAFAAQIVLGSLFAFPMMLAELSFGSYAPIYFNLKLLAILLYVVTCPALLAYICWQQAVARTGTELPMFFQNLTPIFAALLSVALLGEHPEGYHVVALVLIVLGIVLANRKQNTK</sequence>
<evidence type="ECO:0000256" key="6">
    <source>
        <dbReference type="SAM" id="Phobius"/>
    </source>
</evidence>
<dbReference type="InterPro" id="IPR050638">
    <property type="entry name" value="AA-Vitamin_Transporters"/>
</dbReference>
<evidence type="ECO:0000256" key="2">
    <source>
        <dbReference type="ARBA" id="ARBA00022475"/>
    </source>
</evidence>
<dbReference type="PANTHER" id="PTHR32322:SF18">
    <property type="entry name" value="S-ADENOSYLMETHIONINE_S-ADENOSYLHOMOCYSTEINE TRANSPORTER"/>
    <property type="match status" value="1"/>
</dbReference>
<feature type="transmembrane region" description="Helical" evidence="6">
    <location>
        <begin position="94"/>
        <end position="116"/>
    </location>
</feature>
<evidence type="ECO:0000259" key="7">
    <source>
        <dbReference type="Pfam" id="PF00892"/>
    </source>
</evidence>
<protein>
    <submittedName>
        <fullName evidence="8">Threonine/homoserine efflux transporter RhtA</fullName>
    </submittedName>
</protein>
<feature type="domain" description="EamA" evidence="7">
    <location>
        <begin position="154"/>
        <end position="292"/>
    </location>
</feature>
<feature type="transmembrane region" description="Helical" evidence="6">
    <location>
        <begin position="213"/>
        <end position="237"/>
    </location>
</feature>
<keyword evidence="2" id="KW-1003">Cell membrane</keyword>
<dbReference type="InterPro" id="IPR037185">
    <property type="entry name" value="EmrE-like"/>
</dbReference>
<dbReference type="Gene3D" id="1.10.3730.20">
    <property type="match status" value="1"/>
</dbReference>
<dbReference type="EMBL" id="PVTV01000019">
    <property type="protein sequence ID" value="PRY96103.1"/>
    <property type="molecule type" value="Genomic_DNA"/>
</dbReference>
<dbReference type="Proteomes" id="UP000238308">
    <property type="component" value="Unassembled WGS sequence"/>
</dbReference>
<dbReference type="AlphaFoldDB" id="A0A2T0XAZ6"/>
<feature type="transmembrane region" description="Helical" evidence="6">
    <location>
        <begin position="275"/>
        <end position="292"/>
    </location>
</feature>
<dbReference type="GO" id="GO:0005886">
    <property type="term" value="C:plasma membrane"/>
    <property type="evidence" value="ECO:0007669"/>
    <property type="project" value="UniProtKB-SubCell"/>
</dbReference>
<organism evidence="8 9">
    <name type="scientific">Jezberella montanilacus</name>
    <dbReference type="NCBI Taxonomy" id="323426"/>
    <lineage>
        <taxon>Bacteria</taxon>
        <taxon>Pseudomonadati</taxon>
        <taxon>Pseudomonadota</taxon>
        <taxon>Betaproteobacteria</taxon>
        <taxon>Burkholderiales</taxon>
        <taxon>Alcaligenaceae</taxon>
        <taxon>Jezberella</taxon>
    </lineage>
</organism>
<comment type="caution">
    <text evidence="8">The sequence shown here is derived from an EMBL/GenBank/DDBJ whole genome shotgun (WGS) entry which is preliminary data.</text>
</comment>
<dbReference type="OrthoDB" id="4167046at2"/>
<evidence type="ECO:0000313" key="8">
    <source>
        <dbReference type="EMBL" id="PRY96103.1"/>
    </source>
</evidence>
<comment type="subcellular location">
    <subcellularLocation>
        <location evidence="1">Cell membrane</location>
        <topology evidence="1">Multi-pass membrane protein</topology>
    </subcellularLocation>
</comment>
<keyword evidence="3 6" id="KW-0812">Transmembrane</keyword>
<proteinExistence type="predicted"/>
<dbReference type="PANTHER" id="PTHR32322">
    <property type="entry name" value="INNER MEMBRANE TRANSPORTER"/>
    <property type="match status" value="1"/>
</dbReference>
<dbReference type="RefSeq" id="WP_106228850.1">
    <property type="nucleotide sequence ID" value="NZ_PVTV01000019.1"/>
</dbReference>
<dbReference type="InterPro" id="IPR000620">
    <property type="entry name" value="EamA_dom"/>
</dbReference>
<feature type="transmembrane region" description="Helical" evidence="6">
    <location>
        <begin position="152"/>
        <end position="173"/>
    </location>
</feature>
<accession>A0A2T0XAZ6</accession>
<name>A0A2T0XAZ6_9BURK</name>
<dbReference type="SUPFAM" id="SSF103481">
    <property type="entry name" value="Multidrug resistance efflux transporter EmrE"/>
    <property type="match status" value="2"/>
</dbReference>
<evidence type="ECO:0000256" key="4">
    <source>
        <dbReference type="ARBA" id="ARBA00022989"/>
    </source>
</evidence>
<feature type="transmembrane region" description="Helical" evidence="6">
    <location>
        <begin position="123"/>
        <end position="140"/>
    </location>
</feature>
<feature type="transmembrane region" description="Helical" evidence="6">
    <location>
        <begin position="180"/>
        <end position="201"/>
    </location>
</feature>
<feature type="transmembrane region" description="Helical" evidence="6">
    <location>
        <begin position="38"/>
        <end position="56"/>
    </location>
</feature>
<keyword evidence="4 6" id="KW-1133">Transmembrane helix</keyword>
<keyword evidence="9" id="KW-1185">Reference proteome</keyword>
<gene>
    <name evidence="8" type="ORF">BCM14_3043</name>
</gene>
<keyword evidence="5 6" id="KW-0472">Membrane</keyword>
<feature type="transmembrane region" description="Helical" evidence="6">
    <location>
        <begin position="249"/>
        <end position="269"/>
    </location>
</feature>
<feature type="transmembrane region" description="Helical" evidence="6">
    <location>
        <begin position="68"/>
        <end position="88"/>
    </location>
</feature>
<evidence type="ECO:0000256" key="3">
    <source>
        <dbReference type="ARBA" id="ARBA00022692"/>
    </source>
</evidence>